<dbReference type="EMBL" id="JAQOSP010000098">
    <property type="protein sequence ID" value="MDJ1170675.1"/>
    <property type="molecule type" value="Genomic_DNA"/>
</dbReference>
<name>A0ABT7AUY7_9CYAN</name>
<evidence type="ECO:0000313" key="4">
    <source>
        <dbReference type="Proteomes" id="UP001235303"/>
    </source>
</evidence>
<dbReference type="InterPro" id="IPR007712">
    <property type="entry name" value="RelE/ParE_toxin"/>
</dbReference>
<organism evidence="3 4">
    <name type="scientific">Roseofilum acuticapitatum BLCC-M154</name>
    <dbReference type="NCBI Taxonomy" id="3022444"/>
    <lineage>
        <taxon>Bacteria</taxon>
        <taxon>Bacillati</taxon>
        <taxon>Cyanobacteriota</taxon>
        <taxon>Cyanophyceae</taxon>
        <taxon>Desertifilales</taxon>
        <taxon>Desertifilaceae</taxon>
        <taxon>Roseofilum</taxon>
        <taxon>Roseofilum acuticapitatum</taxon>
    </lineage>
</organism>
<accession>A0ABT7AUY7</accession>
<keyword evidence="2" id="KW-1277">Toxin-antitoxin system</keyword>
<dbReference type="Gene3D" id="3.30.2310.20">
    <property type="entry name" value="RelE-like"/>
    <property type="match status" value="1"/>
</dbReference>
<dbReference type="PANTHER" id="PTHR33755:SF6">
    <property type="entry name" value="PLASMID STABILIZATION SYSTEM PROTEIN"/>
    <property type="match status" value="1"/>
</dbReference>
<proteinExistence type="inferred from homology"/>
<dbReference type="Proteomes" id="UP001235303">
    <property type="component" value="Unassembled WGS sequence"/>
</dbReference>
<dbReference type="Pfam" id="PF05016">
    <property type="entry name" value="ParE_toxin"/>
    <property type="match status" value="1"/>
</dbReference>
<gene>
    <name evidence="3" type="ORF">PMG71_14680</name>
</gene>
<dbReference type="InterPro" id="IPR051803">
    <property type="entry name" value="TA_system_RelE-like_toxin"/>
</dbReference>
<evidence type="ECO:0000313" key="3">
    <source>
        <dbReference type="EMBL" id="MDJ1170675.1"/>
    </source>
</evidence>
<keyword evidence="4" id="KW-1185">Reference proteome</keyword>
<reference evidence="3 4" key="1">
    <citation type="submission" date="2023-01" db="EMBL/GenBank/DDBJ databases">
        <title>Novel diversity within Roseofilum (Cyanobacteria; Desertifilaceae) from marine benthic mats with descriptions of four novel species.</title>
        <authorList>
            <person name="Wang Y."/>
            <person name="Berthold D.E."/>
            <person name="Hu J."/>
            <person name="Lefler F.W."/>
            <person name="Laughinghouse H.D. IV."/>
        </authorList>
    </citation>
    <scope>NUCLEOTIDE SEQUENCE [LARGE SCALE GENOMIC DNA]</scope>
    <source>
        <strain evidence="3 4">BLCC-M154</strain>
    </source>
</reference>
<sequence>MKRYSISQEAIKDLDEISDYLANFSIEAGERFIQKFTDKCRKLVTFPNMGKNYQEIMPNLKGMIVDDYIVFYLIKLEEVEIVRVVSGYRNLESVFVDPDN</sequence>
<dbReference type="PANTHER" id="PTHR33755">
    <property type="entry name" value="TOXIN PARE1-RELATED"/>
    <property type="match status" value="1"/>
</dbReference>
<evidence type="ECO:0000256" key="2">
    <source>
        <dbReference type="ARBA" id="ARBA00022649"/>
    </source>
</evidence>
<evidence type="ECO:0000256" key="1">
    <source>
        <dbReference type="ARBA" id="ARBA00006226"/>
    </source>
</evidence>
<comment type="similarity">
    <text evidence="1">Belongs to the RelE toxin family.</text>
</comment>
<dbReference type="InterPro" id="IPR035093">
    <property type="entry name" value="RelE/ParE_toxin_dom_sf"/>
</dbReference>
<comment type="caution">
    <text evidence="3">The sequence shown here is derived from an EMBL/GenBank/DDBJ whole genome shotgun (WGS) entry which is preliminary data.</text>
</comment>
<dbReference type="RefSeq" id="WP_283754434.1">
    <property type="nucleotide sequence ID" value="NZ_JAQOSP010000098.1"/>
</dbReference>
<protein>
    <submittedName>
        <fullName evidence="3">Type II toxin-antitoxin system RelE/ParE family toxin</fullName>
    </submittedName>
</protein>